<accession>A0A1I4CE83</accession>
<keyword evidence="3" id="KW-0574">Periplasm</keyword>
<dbReference type="Proteomes" id="UP000199598">
    <property type="component" value="Unassembled WGS sequence"/>
</dbReference>
<dbReference type="PANTHER" id="PTHR36307">
    <property type="entry name" value="FLAGELLA BASAL BODY P-RING FORMATION PROTEIN FLGA"/>
    <property type="match status" value="1"/>
</dbReference>
<comment type="subcellular location">
    <subcellularLocation>
        <location evidence="1">Periplasm</location>
    </subcellularLocation>
</comment>
<evidence type="ECO:0000256" key="2">
    <source>
        <dbReference type="ARBA" id="ARBA00022729"/>
    </source>
</evidence>
<dbReference type="InterPro" id="IPR017585">
    <property type="entry name" value="SAF_FlgA"/>
</dbReference>
<evidence type="ECO:0000256" key="1">
    <source>
        <dbReference type="ARBA" id="ARBA00004418"/>
    </source>
</evidence>
<dbReference type="EMBL" id="FOSK01000009">
    <property type="protein sequence ID" value="SFK78627.1"/>
    <property type="molecule type" value="Genomic_DNA"/>
</dbReference>
<dbReference type="CDD" id="cd11614">
    <property type="entry name" value="SAF_CpaB_FlgA_like"/>
    <property type="match status" value="1"/>
</dbReference>
<dbReference type="RefSeq" id="WP_093521281.1">
    <property type="nucleotide sequence ID" value="NZ_FOSK01000009.1"/>
</dbReference>
<comment type="caution">
    <text evidence="6">The sequence shown here is derived from an EMBL/GenBank/DDBJ whole genome shotgun (WGS) entry which is preliminary data.</text>
</comment>
<evidence type="ECO:0000256" key="3">
    <source>
        <dbReference type="ARBA" id="ARBA00022764"/>
    </source>
</evidence>
<name>A0A1I4CE83_9HYPH</name>
<keyword evidence="6" id="KW-0969">Cilium</keyword>
<feature type="signal peptide" evidence="4">
    <location>
        <begin position="1"/>
        <end position="22"/>
    </location>
</feature>
<sequence length="322" mass="34391">MRKLATTLIAGLMALTASSAFAASILRPTVNVTGPVVTIGDFYTEAGELAQTPIFRSPDLGTTGNVSALIIAQQAQAAGFIQADTNGLTTVSVHRLSIPVDETLISDILRNAFAERASVQPDEIEISYHSPLPVNMQADANSISPLTIGHINWSPRTARFKAILNVVQEGQSKPISVIGNASQMVSITTLARNLERGTVITAKDIREERKPASRYAGREFLAAADLLGMEVRRNMRSGSTITPRDVSAPILVKRGAKVTVIYKIPGMNITTQGKAKSEGGKNDLIEIVNPISKKTILAEVIGRDIAIVTTAKTQVAAVLENR</sequence>
<evidence type="ECO:0000256" key="4">
    <source>
        <dbReference type="SAM" id="SignalP"/>
    </source>
</evidence>
<dbReference type="PANTHER" id="PTHR36307:SF1">
    <property type="entry name" value="FLAGELLA BASAL BODY P-RING FORMATION PROTEIN FLGA"/>
    <property type="match status" value="1"/>
</dbReference>
<keyword evidence="2 4" id="KW-0732">Signal</keyword>
<feature type="domain" description="SAF" evidence="5">
    <location>
        <begin position="185"/>
        <end position="247"/>
    </location>
</feature>
<dbReference type="SUPFAM" id="SSF51269">
    <property type="entry name" value="AFP III-like domain"/>
    <property type="match status" value="1"/>
</dbReference>
<keyword evidence="7" id="KW-1185">Reference proteome</keyword>
<dbReference type="InterPro" id="IPR013974">
    <property type="entry name" value="SAF"/>
</dbReference>
<reference evidence="6 7" key="1">
    <citation type="submission" date="2016-10" db="EMBL/GenBank/DDBJ databases">
        <authorList>
            <person name="Varghese N."/>
            <person name="Submissions S."/>
        </authorList>
    </citation>
    <scope>NUCLEOTIDE SEQUENCE [LARGE SCALE GENOMIC DNA]</scope>
    <source>
        <strain evidence="6 7">DSM 16392</strain>
    </source>
</reference>
<dbReference type="NCBIfam" id="TIGR03170">
    <property type="entry name" value="flgA_cterm"/>
    <property type="match status" value="1"/>
</dbReference>
<evidence type="ECO:0000313" key="6">
    <source>
        <dbReference type="EMBL" id="SFK78627.1"/>
    </source>
</evidence>
<evidence type="ECO:0000259" key="5">
    <source>
        <dbReference type="SMART" id="SM00858"/>
    </source>
</evidence>
<proteinExistence type="predicted"/>
<protein>
    <submittedName>
        <fullName evidence="6">Flagella basal body P-ring formation protein FlgA</fullName>
    </submittedName>
</protein>
<dbReference type="SMART" id="SM00858">
    <property type="entry name" value="SAF"/>
    <property type="match status" value="1"/>
</dbReference>
<dbReference type="Pfam" id="PF13144">
    <property type="entry name" value="ChapFlgA"/>
    <property type="match status" value="1"/>
</dbReference>
<organism evidence="6 7">
    <name type="scientific">Pseudovibrio ascidiaceicola</name>
    <dbReference type="NCBI Taxonomy" id="285279"/>
    <lineage>
        <taxon>Bacteria</taxon>
        <taxon>Pseudomonadati</taxon>
        <taxon>Pseudomonadota</taxon>
        <taxon>Alphaproteobacteria</taxon>
        <taxon>Hyphomicrobiales</taxon>
        <taxon>Stappiaceae</taxon>
        <taxon>Pseudovibrio</taxon>
    </lineage>
</organism>
<gene>
    <name evidence="6" type="ORF">SAMN04488518_10967</name>
</gene>
<evidence type="ECO:0000313" key="7">
    <source>
        <dbReference type="Proteomes" id="UP000199598"/>
    </source>
</evidence>
<dbReference type="Gene3D" id="2.30.30.760">
    <property type="match status" value="1"/>
</dbReference>
<dbReference type="InterPro" id="IPR039246">
    <property type="entry name" value="Flagellar_FlgA"/>
</dbReference>
<keyword evidence="6" id="KW-0966">Cell projection</keyword>
<feature type="chain" id="PRO_5046177459" evidence="4">
    <location>
        <begin position="23"/>
        <end position="322"/>
    </location>
</feature>
<dbReference type="Gene3D" id="3.90.1210.10">
    <property type="entry name" value="Antifreeze-like/N-acetylneuraminic acid synthase C-terminal domain"/>
    <property type="match status" value="1"/>
</dbReference>
<keyword evidence="6" id="KW-0282">Flagellum</keyword>
<dbReference type="InterPro" id="IPR036732">
    <property type="entry name" value="AFP_Neu5c_C_sf"/>
</dbReference>